<dbReference type="PROSITE" id="PS51257">
    <property type="entry name" value="PROKAR_LIPOPROTEIN"/>
    <property type="match status" value="1"/>
</dbReference>
<evidence type="ECO:0000313" key="2">
    <source>
        <dbReference type="EMBL" id="QED27650.1"/>
    </source>
</evidence>
<gene>
    <name evidence="2" type="ORF">FRD01_10470</name>
</gene>
<dbReference type="Proteomes" id="UP000321595">
    <property type="component" value="Chromosome"/>
</dbReference>
<dbReference type="KEGG" id="bbae:FRD01_10470"/>
<accession>A0A5B8XPX4</accession>
<dbReference type="EMBL" id="CP042467">
    <property type="protein sequence ID" value="QED27650.1"/>
    <property type="molecule type" value="Genomic_DNA"/>
</dbReference>
<feature type="chain" id="PRO_5022864669" description="BPP domain-containing protein" evidence="1">
    <location>
        <begin position="21"/>
        <end position="384"/>
    </location>
</feature>
<dbReference type="RefSeq" id="WP_146959375.1">
    <property type="nucleotide sequence ID" value="NZ_CP042467.1"/>
</dbReference>
<proteinExistence type="predicted"/>
<sequence>MKNLLPTLLLASGLTGCVFAELSDLPPAIATPNNEVDMSDDTSPDVGTADMEDMETECNLNPVELTSGGFNHLEVDQLGDTIFYAITSASGDIKVGRITEEVDHDILDESYPTTNVRDMAILALSEDRFLLGVVRNLGAIEVYNCTLNGCVDIPVDNNPVEAVDFYRDGIPILALTYRDTQTVRYTAYPINVESNALNEGVALSLADLDVAGAEISTIGTQKRVVYGAPLFGFKVAQGSMGELDGTECTLADRRATTPYIARSLDDTTTFLARTTDGLMMSDCSVSAEITPRYPVDFDYIQLSSNQFFVVWSVGTPNDPVPVLRGAYVDNMEPQSFVDFGASRVANVRILRNGNGIHALFGGPDLTLRYVKTNVIALARCAQTL</sequence>
<keyword evidence="1" id="KW-0732">Signal</keyword>
<evidence type="ECO:0008006" key="4">
    <source>
        <dbReference type="Google" id="ProtNLM"/>
    </source>
</evidence>
<feature type="signal peptide" evidence="1">
    <location>
        <begin position="1"/>
        <end position="20"/>
    </location>
</feature>
<reference evidence="2 3" key="1">
    <citation type="submission" date="2019-08" db="EMBL/GenBank/DDBJ databases">
        <authorList>
            <person name="Liang Q."/>
        </authorList>
    </citation>
    <scope>NUCLEOTIDE SEQUENCE [LARGE SCALE GENOMIC DNA]</scope>
    <source>
        <strain evidence="2 3">V1718</strain>
    </source>
</reference>
<protein>
    <recommendedName>
        <fullName evidence="4">BPP domain-containing protein</fullName>
    </recommendedName>
</protein>
<organism evidence="2 3">
    <name type="scientific">Microvenator marinus</name>
    <dbReference type="NCBI Taxonomy" id="2600177"/>
    <lineage>
        <taxon>Bacteria</taxon>
        <taxon>Deltaproteobacteria</taxon>
        <taxon>Bradymonadales</taxon>
        <taxon>Microvenatoraceae</taxon>
        <taxon>Microvenator</taxon>
    </lineage>
</organism>
<dbReference type="AlphaFoldDB" id="A0A5B8XPX4"/>
<evidence type="ECO:0000313" key="3">
    <source>
        <dbReference type="Proteomes" id="UP000321595"/>
    </source>
</evidence>
<name>A0A5B8XPX4_9DELT</name>
<evidence type="ECO:0000256" key="1">
    <source>
        <dbReference type="SAM" id="SignalP"/>
    </source>
</evidence>
<keyword evidence="3" id="KW-1185">Reference proteome</keyword>